<reference evidence="3" key="1">
    <citation type="submission" date="2016-10" db="EMBL/GenBank/DDBJ databases">
        <authorList>
            <person name="Varghese N."/>
            <person name="Submissions S."/>
        </authorList>
    </citation>
    <scope>NUCLEOTIDE SEQUENCE [LARGE SCALE GENOMIC DNA]</scope>
    <source>
        <strain evidence="3">DSM 44654</strain>
    </source>
</reference>
<proteinExistence type="predicted"/>
<dbReference type="STRING" id="218821.SAMN05421837_112286"/>
<name>A0A1H5RHT6_9PSEU</name>
<dbReference type="AlphaFoldDB" id="A0A1H5RHT6"/>
<dbReference type="EMBL" id="FNUJ01000017">
    <property type="protein sequence ID" value="SEF37935.1"/>
    <property type="molecule type" value="Genomic_DNA"/>
</dbReference>
<organism evidence="2 3">
    <name type="scientific">Amycolatopsis pretoriensis</name>
    <dbReference type="NCBI Taxonomy" id="218821"/>
    <lineage>
        <taxon>Bacteria</taxon>
        <taxon>Bacillati</taxon>
        <taxon>Actinomycetota</taxon>
        <taxon>Actinomycetes</taxon>
        <taxon>Pseudonocardiales</taxon>
        <taxon>Pseudonocardiaceae</taxon>
        <taxon>Amycolatopsis</taxon>
    </lineage>
</organism>
<evidence type="ECO:0000313" key="1">
    <source>
        <dbReference type="EMBL" id="SEF37173.1"/>
    </source>
</evidence>
<protein>
    <submittedName>
        <fullName evidence="2">Uncharacterized protein</fullName>
    </submittedName>
</protein>
<gene>
    <name evidence="1" type="ORF">SAMN05421837_112286</name>
    <name evidence="2" type="ORF">SAMN05421837_1171</name>
</gene>
<accession>A0A1H5RHT6</accession>
<dbReference type="EMBL" id="FNUJ01000012">
    <property type="protein sequence ID" value="SEF37173.1"/>
    <property type="molecule type" value="Genomic_DNA"/>
</dbReference>
<evidence type="ECO:0000313" key="3">
    <source>
        <dbReference type="Proteomes" id="UP000198878"/>
    </source>
</evidence>
<reference evidence="2" key="2">
    <citation type="submission" date="2016-10" db="EMBL/GenBank/DDBJ databases">
        <authorList>
            <person name="de Groot N.N."/>
        </authorList>
    </citation>
    <scope>NUCLEOTIDE SEQUENCE [LARGE SCALE GENOMIC DNA]</scope>
    <source>
        <strain evidence="2">DSM 44654</strain>
    </source>
</reference>
<evidence type="ECO:0000313" key="2">
    <source>
        <dbReference type="EMBL" id="SEF37935.1"/>
    </source>
</evidence>
<feature type="non-terminal residue" evidence="2">
    <location>
        <position position="1"/>
    </location>
</feature>
<sequence>DPEGFVENVADKLGVLDRRVKGDLGRFKTFIEERGGRETGAWRGDVERPGT</sequence>
<dbReference type="Proteomes" id="UP000198878">
    <property type="component" value="Unassembled WGS sequence"/>
</dbReference>
<keyword evidence="3" id="KW-1185">Reference proteome</keyword>